<feature type="transmembrane region" description="Helical" evidence="7">
    <location>
        <begin position="12"/>
        <end position="36"/>
    </location>
</feature>
<feature type="transmembrane region" description="Helical" evidence="7">
    <location>
        <begin position="236"/>
        <end position="256"/>
    </location>
</feature>
<feature type="transmembrane region" description="Helical" evidence="7">
    <location>
        <begin position="381"/>
        <end position="403"/>
    </location>
</feature>
<dbReference type="SUPFAM" id="SSF103473">
    <property type="entry name" value="MFS general substrate transporter"/>
    <property type="match status" value="1"/>
</dbReference>
<dbReference type="EMBL" id="CP000774">
    <property type="protein sequence ID" value="ABS63994.1"/>
    <property type="molecule type" value="Genomic_DNA"/>
</dbReference>
<evidence type="ECO:0000256" key="5">
    <source>
        <dbReference type="ARBA" id="ARBA00022989"/>
    </source>
</evidence>
<dbReference type="Pfam" id="PF05977">
    <property type="entry name" value="MFS_3"/>
    <property type="match status" value="1"/>
</dbReference>
<dbReference type="CDD" id="cd06173">
    <property type="entry name" value="MFS_MefA_like"/>
    <property type="match status" value="1"/>
</dbReference>
<evidence type="ECO:0000256" key="4">
    <source>
        <dbReference type="ARBA" id="ARBA00022692"/>
    </source>
</evidence>
<dbReference type="PROSITE" id="PS50850">
    <property type="entry name" value="MFS"/>
    <property type="match status" value="1"/>
</dbReference>
<feature type="transmembrane region" description="Helical" evidence="7">
    <location>
        <begin position="151"/>
        <end position="174"/>
    </location>
</feature>
<feature type="transmembrane region" description="Helical" evidence="7">
    <location>
        <begin position="180"/>
        <end position="200"/>
    </location>
</feature>
<dbReference type="InterPro" id="IPR010290">
    <property type="entry name" value="TM_effector"/>
</dbReference>
<keyword evidence="6 7" id="KW-0472">Membrane</keyword>
<dbReference type="GO" id="GO:0005886">
    <property type="term" value="C:plasma membrane"/>
    <property type="evidence" value="ECO:0007669"/>
    <property type="project" value="UniProtKB-SubCell"/>
</dbReference>
<keyword evidence="2" id="KW-0813">Transport</keyword>
<evidence type="ECO:0000313" key="9">
    <source>
        <dbReference type="EMBL" id="ABS63994.1"/>
    </source>
</evidence>
<feature type="transmembrane region" description="Helical" evidence="7">
    <location>
        <begin position="298"/>
        <end position="318"/>
    </location>
</feature>
<feature type="transmembrane region" description="Helical" evidence="7">
    <location>
        <begin position="324"/>
        <end position="344"/>
    </location>
</feature>
<evidence type="ECO:0000256" key="6">
    <source>
        <dbReference type="ARBA" id="ARBA00023136"/>
    </source>
</evidence>
<gene>
    <name evidence="9" type="ordered locus">Plav_2384</name>
</gene>
<keyword evidence="10" id="KW-1185">Reference proteome</keyword>
<reference evidence="9 10" key="1">
    <citation type="journal article" date="2011" name="Stand. Genomic Sci.">
        <title>Complete genome sequence of Parvibaculum lavamentivorans type strain (DS-1(T)).</title>
        <authorList>
            <person name="Schleheck D."/>
            <person name="Weiss M."/>
            <person name="Pitluck S."/>
            <person name="Bruce D."/>
            <person name="Land M.L."/>
            <person name="Han S."/>
            <person name="Saunders E."/>
            <person name="Tapia R."/>
            <person name="Detter C."/>
            <person name="Brettin T."/>
            <person name="Han J."/>
            <person name="Woyke T."/>
            <person name="Goodwin L."/>
            <person name="Pennacchio L."/>
            <person name="Nolan M."/>
            <person name="Cook A.M."/>
            <person name="Kjelleberg S."/>
            <person name="Thomas T."/>
        </authorList>
    </citation>
    <scope>NUCLEOTIDE SEQUENCE [LARGE SCALE GENOMIC DNA]</scope>
    <source>
        <strain evidence="10">DS-1 / DSM 13023 / NCIMB 13966</strain>
    </source>
</reference>
<dbReference type="InterPro" id="IPR020846">
    <property type="entry name" value="MFS_dom"/>
</dbReference>
<dbReference type="OrthoDB" id="9809918at2"/>
<protein>
    <recommendedName>
        <fullName evidence="8">Major facilitator superfamily (MFS) profile domain-containing protein</fullName>
    </recommendedName>
</protein>
<name>A7HVR1_PARL1</name>
<dbReference type="eggNOG" id="COG0477">
    <property type="taxonomic scope" value="Bacteria"/>
</dbReference>
<dbReference type="Gene3D" id="1.20.1250.20">
    <property type="entry name" value="MFS general substrate transporter like domains"/>
    <property type="match status" value="1"/>
</dbReference>
<feature type="domain" description="Major facilitator superfamily (MFS) profile" evidence="8">
    <location>
        <begin position="22"/>
        <end position="410"/>
    </location>
</feature>
<accession>A7HVR1</accession>
<feature type="transmembrane region" description="Helical" evidence="7">
    <location>
        <begin position="88"/>
        <end position="109"/>
    </location>
</feature>
<dbReference type="Proteomes" id="UP000006377">
    <property type="component" value="Chromosome"/>
</dbReference>
<dbReference type="AlphaFoldDB" id="A7HVR1"/>
<dbReference type="STRING" id="402881.Plav_2384"/>
<evidence type="ECO:0000256" key="3">
    <source>
        <dbReference type="ARBA" id="ARBA00022475"/>
    </source>
</evidence>
<dbReference type="HOGENOM" id="CLU_034180_11_1_5"/>
<feature type="transmembrane region" description="Helical" evidence="7">
    <location>
        <begin position="356"/>
        <end position="375"/>
    </location>
</feature>
<evidence type="ECO:0000256" key="7">
    <source>
        <dbReference type="SAM" id="Phobius"/>
    </source>
</evidence>
<dbReference type="InterPro" id="IPR036259">
    <property type="entry name" value="MFS_trans_sf"/>
</dbReference>
<dbReference type="PANTHER" id="PTHR23513:SF11">
    <property type="entry name" value="STAPHYLOFERRIN A TRANSPORTER"/>
    <property type="match status" value="1"/>
</dbReference>
<organism evidence="9 10">
    <name type="scientific">Parvibaculum lavamentivorans (strain DS-1 / DSM 13023 / NCIMB 13966)</name>
    <dbReference type="NCBI Taxonomy" id="402881"/>
    <lineage>
        <taxon>Bacteria</taxon>
        <taxon>Pseudomonadati</taxon>
        <taxon>Pseudomonadota</taxon>
        <taxon>Alphaproteobacteria</taxon>
        <taxon>Hyphomicrobiales</taxon>
        <taxon>Parvibaculaceae</taxon>
        <taxon>Parvibaculum</taxon>
    </lineage>
</organism>
<evidence type="ECO:0000313" key="10">
    <source>
        <dbReference type="Proteomes" id="UP000006377"/>
    </source>
</evidence>
<dbReference type="RefSeq" id="WP_012111303.1">
    <property type="nucleotide sequence ID" value="NC_009719.1"/>
</dbReference>
<sequence>MTDAAKAEKDAVSAWAPFGHAAFAVLWTATVVSNIGTWMHDVASGWLMTSLSPSPLMVALVQAATTAPIFLFALSAGAMADLVDRRRLLIVIMTALVIVTLGLGVLVLLGLVNAWMLLLFTFLSGAGAAFVAPAWQAIVPQLVPRPDLSSAVALNSVGINISRAIGPALAGLIIASFGIAWPYMLNALSYVIVIGALLWWRPPPQPKSDLPVERFWSAIRSGLRYVRASSPMRATLVRAIAFFLFASAYWALLPIIARRELQGGPELYGLMLASVGIGAVSGALFLPRLKKSMGPDTLVAAGTAGTALVLAVFALVAIPAAAIAVSFIAGASWIMVLSSLNVSAQMVLPDWVRARGLSVFITVFFGSMTLGSMIWGQTASLLGVPFTLLLAAAGSLLGAVLSWPFKLRQGDALDLSPSMHWPAPVVAGDVAHDRGPVMITVEYRIAPATAADFAAAMKDLRAARRRDGAYAWGLFEDVAMPGRYIEYFTEESWLAHLRHHERVAESDRLLQQKVRAFHLGPDDPVVTHYLAPAPGAAVVPPPPRDGELQ</sequence>
<keyword evidence="3" id="KW-1003">Cell membrane</keyword>
<feature type="transmembrane region" description="Helical" evidence="7">
    <location>
        <begin position="56"/>
        <end position="76"/>
    </location>
</feature>
<keyword evidence="4 7" id="KW-0812">Transmembrane</keyword>
<evidence type="ECO:0000256" key="1">
    <source>
        <dbReference type="ARBA" id="ARBA00004651"/>
    </source>
</evidence>
<feature type="transmembrane region" description="Helical" evidence="7">
    <location>
        <begin position="268"/>
        <end position="286"/>
    </location>
</feature>
<dbReference type="GO" id="GO:0022857">
    <property type="term" value="F:transmembrane transporter activity"/>
    <property type="evidence" value="ECO:0007669"/>
    <property type="project" value="InterPro"/>
</dbReference>
<evidence type="ECO:0000259" key="8">
    <source>
        <dbReference type="PROSITE" id="PS50850"/>
    </source>
</evidence>
<comment type="subcellular location">
    <subcellularLocation>
        <location evidence="1">Cell membrane</location>
        <topology evidence="1">Multi-pass membrane protein</topology>
    </subcellularLocation>
</comment>
<feature type="transmembrane region" description="Helical" evidence="7">
    <location>
        <begin position="115"/>
        <end position="139"/>
    </location>
</feature>
<dbReference type="KEGG" id="pla:Plav_2384"/>
<dbReference type="PANTHER" id="PTHR23513">
    <property type="entry name" value="INTEGRAL MEMBRANE EFFLUX PROTEIN-RELATED"/>
    <property type="match status" value="1"/>
</dbReference>
<evidence type="ECO:0000256" key="2">
    <source>
        <dbReference type="ARBA" id="ARBA00022448"/>
    </source>
</evidence>
<proteinExistence type="predicted"/>
<keyword evidence="5 7" id="KW-1133">Transmembrane helix</keyword>